<dbReference type="KEGG" id="ffl:HYN86_14080"/>
<feature type="chain" id="PRO_5016896896" evidence="1">
    <location>
        <begin position="24"/>
        <end position="59"/>
    </location>
</feature>
<dbReference type="EMBL" id="CP030261">
    <property type="protein sequence ID" value="AXB57661.1"/>
    <property type="molecule type" value="Genomic_DNA"/>
</dbReference>
<evidence type="ECO:0000313" key="3">
    <source>
        <dbReference type="Proteomes" id="UP000251561"/>
    </source>
</evidence>
<dbReference type="PROSITE" id="PS51257">
    <property type="entry name" value="PROKAR_LIPOPROTEIN"/>
    <property type="match status" value="1"/>
</dbReference>
<keyword evidence="3" id="KW-1185">Reference proteome</keyword>
<gene>
    <name evidence="2" type="ORF">HYN86_14080</name>
</gene>
<keyword evidence="1" id="KW-0732">Signal</keyword>
<organism evidence="2 3">
    <name type="scientific">Flavobacterium fluviale</name>
    <dbReference type="NCBI Taxonomy" id="2249356"/>
    <lineage>
        <taxon>Bacteria</taxon>
        <taxon>Pseudomonadati</taxon>
        <taxon>Bacteroidota</taxon>
        <taxon>Flavobacteriia</taxon>
        <taxon>Flavobacteriales</taxon>
        <taxon>Flavobacteriaceae</taxon>
        <taxon>Flavobacterium</taxon>
    </lineage>
</organism>
<reference evidence="2 3" key="1">
    <citation type="submission" date="2018-06" db="EMBL/GenBank/DDBJ databases">
        <title>Genome sequencing of Flavobacterium.</title>
        <authorList>
            <person name="Baek M.-G."/>
            <person name="Yi H."/>
        </authorList>
    </citation>
    <scope>NUCLEOTIDE SEQUENCE [LARGE SCALE GENOMIC DNA]</scope>
    <source>
        <strain evidence="2 3">HYN0086</strain>
    </source>
</reference>
<dbReference type="OrthoDB" id="1366487at2"/>
<evidence type="ECO:0000313" key="2">
    <source>
        <dbReference type="EMBL" id="AXB57661.1"/>
    </source>
</evidence>
<name>A0A344LUR9_9FLAO</name>
<evidence type="ECO:0000256" key="1">
    <source>
        <dbReference type="SAM" id="SignalP"/>
    </source>
</evidence>
<sequence length="59" mass="6453">MKRQLISKVIVLLFLIQFLCSCKNNISGGVGSDGKPLDSIVTNLDNDTITKKNSKSVKE</sequence>
<proteinExistence type="predicted"/>
<feature type="signal peptide" evidence="1">
    <location>
        <begin position="1"/>
        <end position="23"/>
    </location>
</feature>
<protein>
    <submittedName>
        <fullName evidence="2">Uncharacterized protein</fullName>
    </submittedName>
</protein>
<dbReference type="Proteomes" id="UP000251561">
    <property type="component" value="Chromosome"/>
</dbReference>
<accession>A0A344LUR9</accession>
<dbReference type="AlphaFoldDB" id="A0A344LUR9"/>